<name>A0A0R1JZI0_9LACO</name>
<feature type="domain" description="Regulatory protein YycH" evidence="2">
    <location>
        <begin position="12"/>
        <end position="438"/>
    </location>
</feature>
<proteinExistence type="predicted"/>
<dbReference type="Proteomes" id="UP000051804">
    <property type="component" value="Unassembled WGS sequence"/>
</dbReference>
<evidence type="ECO:0000256" key="1">
    <source>
        <dbReference type="SAM" id="Phobius"/>
    </source>
</evidence>
<keyword evidence="1" id="KW-0472">Membrane</keyword>
<gene>
    <name evidence="3" type="ORF">FD02_GL001806</name>
</gene>
<dbReference type="Pfam" id="PF07435">
    <property type="entry name" value="YycH"/>
    <property type="match status" value="1"/>
</dbReference>
<organism evidence="3 4">
    <name type="scientific">Lacticaseibacillus nasuensis JCM 17158</name>
    <dbReference type="NCBI Taxonomy" id="1291734"/>
    <lineage>
        <taxon>Bacteria</taxon>
        <taxon>Bacillati</taxon>
        <taxon>Bacillota</taxon>
        <taxon>Bacilli</taxon>
        <taxon>Lactobacillales</taxon>
        <taxon>Lactobacillaceae</taxon>
        <taxon>Lacticaseibacillus</taxon>
    </lineage>
</organism>
<keyword evidence="1" id="KW-0812">Transmembrane</keyword>
<keyword evidence="1" id="KW-1133">Transmembrane helix</keyword>
<dbReference type="STRING" id="1291734.FD02_GL001806"/>
<comment type="caution">
    <text evidence="3">The sequence shown here is derived from an EMBL/GenBank/DDBJ whole genome shotgun (WGS) entry which is preliminary data.</text>
</comment>
<dbReference type="CDD" id="cd15787">
    <property type="entry name" value="YycH_N"/>
    <property type="match status" value="1"/>
</dbReference>
<dbReference type="RefSeq" id="WP_054721607.1">
    <property type="nucleotide sequence ID" value="NZ_AZDJ01000003.1"/>
</dbReference>
<feature type="transmembrane region" description="Helical" evidence="1">
    <location>
        <begin position="6"/>
        <end position="27"/>
    </location>
</feature>
<dbReference type="EMBL" id="AZDJ01000003">
    <property type="protein sequence ID" value="KRK73972.1"/>
    <property type="molecule type" value="Genomic_DNA"/>
</dbReference>
<dbReference type="PATRIC" id="fig|1291734.4.peg.1854"/>
<dbReference type="AlphaFoldDB" id="A0A0R1JZI0"/>
<protein>
    <recommendedName>
        <fullName evidence="2">Regulatory protein YycH domain-containing protein</fullName>
    </recommendedName>
</protein>
<dbReference type="InterPro" id="IPR009996">
    <property type="entry name" value="YycH"/>
</dbReference>
<evidence type="ECO:0000313" key="3">
    <source>
        <dbReference type="EMBL" id="KRK73972.1"/>
    </source>
</evidence>
<dbReference type="OrthoDB" id="2382185at2"/>
<evidence type="ECO:0000259" key="2">
    <source>
        <dbReference type="Pfam" id="PF07435"/>
    </source>
</evidence>
<reference evidence="3 4" key="1">
    <citation type="journal article" date="2015" name="Genome Announc.">
        <title>Expanding the biotechnology potential of lactobacilli through comparative genomics of 213 strains and associated genera.</title>
        <authorList>
            <person name="Sun Z."/>
            <person name="Harris H.M."/>
            <person name="McCann A."/>
            <person name="Guo C."/>
            <person name="Argimon S."/>
            <person name="Zhang W."/>
            <person name="Yang X."/>
            <person name="Jeffery I.B."/>
            <person name="Cooney J.C."/>
            <person name="Kagawa T.F."/>
            <person name="Liu W."/>
            <person name="Song Y."/>
            <person name="Salvetti E."/>
            <person name="Wrobel A."/>
            <person name="Rasinkangas P."/>
            <person name="Parkhill J."/>
            <person name="Rea M.C."/>
            <person name="O'Sullivan O."/>
            <person name="Ritari J."/>
            <person name="Douillard F.P."/>
            <person name="Paul Ross R."/>
            <person name="Yang R."/>
            <person name="Briner A.E."/>
            <person name="Felis G.E."/>
            <person name="de Vos W.M."/>
            <person name="Barrangou R."/>
            <person name="Klaenhammer T.R."/>
            <person name="Caufield P.W."/>
            <person name="Cui Y."/>
            <person name="Zhang H."/>
            <person name="O'Toole P.W."/>
        </authorList>
    </citation>
    <scope>NUCLEOTIDE SEQUENCE [LARGE SCALE GENOMIC DNA]</scope>
    <source>
        <strain evidence="3 4">JCM 17158</strain>
    </source>
</reference>
<dbReference type="Gene3D" id="3.10.450.310">
    <property type="match status" value="1"/>
</dbReference>
<accession>A0A0R1JZI0</accession>
<sequence>MKLSGWLLRISLILMITISLVFTWLIWQNPSRLGSQQATVAVKTKADPNVAKQKALVYAPNTAYYQGQHQKYQLLINDQMVTQQLRSKMRNWQLGKLSKAATLSSANFEAQLTMPDTLQLVYPTSITFSTFDRTFFKHRAAGTNPEFKFNRLVVTLGATTTRLHLIDDATRTMRIGTLSNVTKDGIRKIIATGQDQGYPVTEVRLGTREIADYRTAIRVQPYLYLLDQQSANHYVAQLIPTQETSAVDSREIGGETVYTAGSDYRLTETMETGVMAFEDAAATNPSGGMAKILSRAYTAVGSLGLTGLTYMRYAGYDAAGQTVTFRSYAQGLPIFNSDYYGRVAVAVTSSGLQMTFSSNNLTVPIPTKQPRVTLPSTATLLARLREAGYPQSQIQDVTLGYNWAKQGENSQLVTLTPTYFVEINNEYRSYTDWLTLQTKATTQTAPQAKAN</sequence>
<evidence type="ECO:0000313" key="4">
    <source>
        <dbReference type="Proteomes" id="UP000051804"/>
    </source>
</evidence>
<keyword evidence="4" id="KW-1185">Reference proteome</keyword>